<evidence type="ECO:0000256" key="1">
    <source>
        <dbReference type="ARBA" id="ARBA00004651"/>
    </source>
</evidence>
<proteinExistence type="inferred from homology"/>
<feature type="transmembrane region" description="Helical" evidence="7">
    <location>
        <begin position="75"/>
        <end position="97"/>
    </location>
</feature>
<dbReference type="InterPro" id="IPR003370">
    <property type="entry name" value="Chromate_transpt"/>
</dbReference>
<comment type="similarity">
    <text evidence="2">Belongs to the chromate ion transporter (CHR) (TC 2.A.51) family.</text>
</comment>
<dbReference type="PANTHER" id="PTHR43663">
    <property type="entry name" value="CHROMATE TRANSPORT PROTEIN-RELATED"/>
    <property type="match status" value="1"/>
</dbReference>
<protein>
    <submittedName>
        <fullName evidence="9">Chromate transporter</fullName>
    </submittedName>
</protein>
<evidence type="ECO:0000256" key="6">
    <source>
        <dbReference type="ARBA" id="ARBA00023136"/>
    </source>
</evidence>
<dbReference type="Pfam" id="PF02417">
    <property type="entry name" value="Chromate_transp"/>
    <property type="match status" value="1"/>
</dbReference>
<keyword evidence="3" id="KW-1003">Cell membrane</keyword>
<dbReference type="AlphaFoldDB" id="A0A850HDD8"/>
<evidence type="ECO:0000256" key="2">
    <source>
        <dbReference type="ARBA" id="ARBA00005262"/>
    </source>
</evidence>
<dbReference type="Proteomes" id="UP000528555">
    <property type="component" value="Unassembled WGS sequence"/>
</dbReference>
<dbReference type="EMBL" id="JAAITX010000002">
    <property type="protein sequence ID" value="NVH57645.1"/>
    <property type="molecule type" value="Genomic_DNA"/>
</dbReference>
<keyword evidence="4 7" id="KW-0812">Transmembrane</keyword>
<evidence type="ECO:0000313" key="10">
    <source>
        <dbReference type="Proteomes" id="UP000528555"/>
    </source>
</evidence>
<keyword evidence="5 7" id="KW-1133">Transmembrane helix</keyword>
<comment type="subcellular location">
    <subcellularLocation>
        <location evidence="1">Cell membrane</location>
        <topology evidence="1">Multi-pass membrane protein</topology>
    </subcellularLocation>
</comment>
<reference evidence="10 11" key="1">
    <citation type="journal article" date="2020" name="Cell Host Microbe">
        <title>Functional and Genomic Variation between Human-Derived Isolates of Lachnospiraceae Reveals Inter- and Intra-Species Diversity.</title>
        <authorList>
            <person name="Sorbara M.T."/>
            <person name="Littmann E.R."/>
            <person name="Fontana E."/>
            <person name="Moody T.U."/>
            <person name="Kohout C.E."/>
            <person name="Gjonbalaj M."/>
            <person name="Eaton V."/>
            <person name="Seok R."/>
            <person name="Leiner I.M."/>
            <person name="Pamer E.G."/>
        </authorList>
    </citation>
    <scope>NUCLEOTIDE SEQUENCE [LARGE SCALE GENOMIC DNA]</scope>
    <source>
        <strain evidence="9 10">MSK.17.11</strain>
        <strain evidence="8 11">MSK.17.38</strain>
    </source>
</reference>
<evidence type="ECO:0000313" key="8">
    <source>
        <dbReference type="EMBL" id="NSK14268.1"/>
    </source>
</evidence>
<feature type="transmembrane region" description="Helical" evidence="7">
    <location>
        <begin position="167"/>
        <end position="183"/>
    </location>
</feature>
<dbReference type="Proteomes" id="UP000701680">
    <property type="component" value="Unassembled WGS sequence"/>
</dbReference>
<keyword evidence="10" id="KW-1185">Reference proteome</keyword>
<keyword evidence="6 7" id="KW-0472">Membrane</keyword>
<name>A0A850HDD8_9FIRM</name>
<gene>
    <name evidence="9" type="ORF">G5A66_03060</name>
    <name evidence="8" type="ORF">G5A75_05140</name>
</gene>
<feature type="transmembrane region" description="Helical" evidence="7">
    <location>
        <begin position="143"/>
        <end position="161"/>
    </location>
</feature>
<dbReference type="GO" id="GO:0005886">
    <property type="term" value="C:plasma membrane"/>
    <property type="evidence" value="ECO:0007669"/>
    <property type="project" value="UniProtKB-SubCell"/>
</dbReference>
<evidence type="ECO:0000313" key="11">
    <source>
        <dbReference type="Proteomes" id="UP000701680"/>
    </source>
</evidence>
<dbReference type="RefSeq" id="WP_101695618.1">
    <property type="nucleotide sequence ID" value="NZ_JAAITX010000002.1"/>
</dbReference>
<evidence type="ECO:0000313" key="9">
    <source>
        <dbReference type="EMBL" id="NVH57645.1"/>
    </source>
</evidence>
<reference evidence="9" key="2">
    <citation type="submission" date="2020-02" db="EMBL/GenBank/DDBJ databases">
        <authorList>
            <person name="Littmann E."/>
            <person name="Sorbara M."/>
        </authorList>
    </citation>
    <scope>NUCLEOTIDE SEQUENCE</scope>
    <source>
        <strain evidence="9">MSK.17.11</strain>
        <strain evidence="8">MSK.17.38</strain>
    </source>
</reference>
<organism evidence="9 10">
    <name type="scientific">Dorea phocaeensis</name>
    <dbReference type="NCBI Taxonomy" id="2040291"/>
    <lineage>
        <taxon>Bacteria</taxon>
        <taxon>Bacillati</taxon>
        <taxon>Bacillota</taxon>
        <taxon>Clostridia</taxon>
        <taxon>Lachnospirales</taxon>
        <taxon>Lachnospiraceae</taxon>
        <taxon>Dorea</taxon>
    </lineage>
</organism>
<dbReference type="GO" id="GO:0015109">
    <property type="term" value="F:chromate transmembrane transporter activity"/>
    <property type="evidence" value="ECO:0007669"/>
    <property type="project" value="InterPro"/>
</dbReference>
<comment type="caution">
    <text evidence="9">The sequence shown here is derived from an EMBL/GenBank/DDBJ whole genome shotgun (WGS) entry which is preliminary data.</text>
</comment>
<evidence type="ECO:0000256" key="4">
    <source>
        <dbReference type="ARBA" id="ARBA00022692"/>
    </source>
</evidence>
<feature type="transmembrane region" description="Helical" evidence="7">
    <location>
        <begin position="109"/>
        <end position="131"/>
    </location>
</feature>
<sequence length="185" mass="20014">MIYFTLAYEFFKIGLFSIGGGMATLPFLMDLAGKHDWFTIAQVADMAAISESTPGPLGVNMATFAGYHAAGIPGALIATLALTAPALIIIILIAKFLENFSENQTVQAVFYGIRPTVAALIGYAVWELLQITMVTTTENGQTLPDLTSIMLCILFVLLLQWKRLQKLHPIVWILAGAVAGILLKL</sequence>
<dbReference type="OrthoDB" id="9788907at2"/>
<evidence type="ECO:0000256" key="3">
    <source>
        <dbReference type="ARBA" id="ARBA00022475"/>
    </source>
</evidence>
<dbReference type="InterPro" id="IPR052518">
    <property type="entry name" value="CHR_Transporter"/>
</dbReference>
<evidence type="ECO:0000256" key="7">
    <source>
        <dbReference type="SAM" id="Phobius"/>
    </source>
</evidence>
<feature type="transmembrane region" description="Helical" evidence="7">
    <location>
        <begin position="6"/>
        <end position="28"/>
    </location>
</feature>
<dbReference type="PANTHER" id="PTHR43663:SF1">
    <property type="entry name" value="CHROMATE TRANSPORTER"/>
    <property type="match status" value="1"/>
</dbReference>
<accession>A0A850HDD8</accession>
<dbReference type="EMBL" id="JAAIUO010000002">
    <property type="protein sequence ID" value="NSK14268.1"/>
    <property type="molecule type" value="Genomic_DNA"/>
</dbReference>
<evidence type="ECO:0000256" key="5">
    <source>
        <dbReference type="ARBA" id="ARBA00022989"/>
    </source>
</evidence>